<dbReference type="GO" id="GO:0016747">
    <property type="term" value="F:acyltransferase activity, transferring groups other than amino-acyl groups"/>
    <property type="evidence" value="ECO:0007669"/>
    <property type="project" value="InterPro"/>
</dbReference>
<dbReference type="Gene3D" id="3.40.630.30">
    <property type="match status" value="1"/>
</dbReference>
<dbReference type="Proteomes" id="UP000181884">
    <property type="component" value="Unassembled WGS sequence"/>
</dbReference>
<evidence type="ECO:0000259" key="1">
    <source>
        <dbReference type="PROSITE" id="PS51186"/>
    </source>
</evidence>
<dbReference type="AlphaFoldDB" id="A0A1L8RHG6"/>
<comment type="caution">
    <text evidence="2">The sequence shown here is derived from an EMBL/GenBank/DDBJ whole genome shotgun (WGS) entry which is preliminary data.</text>
</comment>
<organism evidence="2 3">
    <name type="scientific">Enterococcus canis</name>
    <dbReference type="NCBI Taxonomy" id="214095"/>
    <lineage>
        <taxon>Bacteria</taxon>
        <taxon>Bacillati</taxon>
        <taxon>Bacillota</taxon>
        <taxon>Bacilli</taxon>
        <taxon>Lactobacillales</taxon>
        <taxon>Enterococcaceae</taxon>
        <taxon>Enterococcus</taxon>
    </lineage>
</organism>
<name>A0A1L8RHG6_9ENTE</name>
<evidence type="ECO:0000313" key="3">
    <source>
        <dbReference type="Proteomes" id="UP000181884"/>
    </source>
</evidence>
<accession>A0A1L8RHG6</accession>
<dbReference type="InterPro" id="IPR000182">
    <property type="entry name" value="GNAT_dom"/>
</dbReference>
<dbReference type="Pfam" id="PF00583">
    <property type="entry name" value="Acetyltransf_1"/>
    <property type="match status" value="1"/>
</dbReference>
<dbReference type="EMBL" id="JXKH01000002">
    <property type="protein sequence ID" value="OJG19198.1"/>
    <property type="molecule type" value="Genomic_DNA"/>
</dbReference>
<reference evidence="2 3" key="1">
    <citation type="submission" date="2014-12" db="EMBL/GenBank/DDBJ databases">
        <title>Draft genome sequences of 29 type strains of Enterococci.</title>
        <authorList>
            <person name="Zhong Z."/>
            <person name="Sun Z."/>
            <person name="Liu W."/>
            <person name="Zhang W."/>
            <person name="Zhang H."/>
        </authorList>
    </citation>
    <scope>NUCLEOTIDE SEQUENCE [LARGE SCALE GENOMIC DNA]</scope>
    <source>
        <strain evidence="2 3">DSM 17029</strain>
    </source>
</reference>
<dbReference type="RefSeq" id="WP_067389429.1">
    <property type="nucleotide sequence ID" value="NZ_JXKH01000002.1"/>
</dbReference>
<dbReference type="InterPro" id="IPR016181">
    <property type="entry name" value="Acyl_CoA_acyltransferase"/>
</dbReference>
<sequence>MLKTYRKEHRKIAMGLLSFHDHLSDSQHVLYSLERYETDSNLRLYLWQPEGGSNIQGIVGVEELPDRLVLHDVSIVPSYRGEGAGFEVLDQLKELYPEQTLVGTPNTAAFLAKWRDRSRKE</sequence>
<dbReference type="PROSITE" id="PS51186">
    <property type="entry name" value="GNAT"/>
    <property type="match status" value="1"/>
</dbReference>
<protein>
    <recommendedName>
        <fullName evidence="1">N-acetyltransferase domain-containing protein</fullName>
    </recommendedName>
</protein>
<gene>
    <name evidence="2" type="ORF">RU97_GL000769</name>
</gene>
<proteinExistence type="predicted"/>
<keyword evidence="3" id="KW-1185">Reference proteome</keyword>
<evidence type="ECO:0000313" key="2">
    <source>
        <dbReference type="EMBL" id="OJG19198.1"/>
    </source>
</evidence>
<feature type="domain" description="N-acetyltransferase" evidence="1">
    <location>
        <begin position="3"/>
        <end position="121"/>
    </location>
</feature>
<dbReference type="STRING" id="214095.RU97_GL000769"/>
<dbReference type="SUPFAM" id="SSF55729">
    <property type="entry name" value="Acyl-CoA N-acyltransferases (Nat)"/>
    <property type="match status" value="1"/>
</dbReference>